<dbReference type="InterPro" id="IPR014030">
    <property type="entry name" value="Ketoacyl_synth_N"/>
</dbReference>
<feature type="active site" description="Proton donor; for dehydratase activity" evidence="4">
    <location>
        <position position="846"/>
    </location>
</feature>
<dbReference type="InterPro" id="IPR042104">
    <property type="entry name" value="PKS_dehydratase_sf"/>
</dbReference>
<dbReference type="PANTHER" id="PTHR43775">
    <property type="entry name" value="FATTY ACID SYNTHASE"/>
    <property type="match status" value="1"/>
</dbReference>
<dbReference type="InterPro" id="IPR016035">
    <property type="entry name" value="Acyl_Trfase/lysoPLipase"/>
</dbReference>
<evidence type="ECO:0000313" key="8">
    <source>
        <dbReference type="Proteomes" id="UP000008237"/>
    </source>
</evidence>
<dbReference type="InParanoid" id="E2BAH9"/>
<dbReference type="InterPro" id="IPR020841">
    <property type="entry name" value="PKS_Beta-ketoAc_synthase_dom"/>
</dbReference>
<evidence type="ECO:0000259" key="6">
    <source>
        <dbReference type="PROSITE" id="PS52019"/>
    </source>
</evidence>
<dbReference type="Gene3D" id="3.40.366.10">
    <property type="entry name" value="Malonyl-Coenzyme A Acyl Carrier Protein, domain 2"/>
    <property type="match status" value="1"/>
</dbReference>
<dbReference type="Pfam" id="PF00698">
    <property type="entry name" value="Acyl_transf_1"/>
    <property type="match status" value="1"/>
</dbReference>
<dbReference type="SUPFAM" id="SSF53901">
    <property type="entry name" value="Thiolase-like"/>
    <property type="match status" value="2"/>
</dbReference>
<dbReference type="Gene3D" id="3.10.129.110">
    <property type="entry name" value="Polyketide synthase dehydratase"/>
    <property type="match status" value="1"/>
</dbReference>
<dbReference type="InterPro" id="IPR049900">
    <property type="entry name" value="PKS_mFAS_DH"/>
</dbReference>
<dbReference type="Gene3D" id="3.40.47.10">
    <property type="match status" value="1"/>
</dbReference>
<feature type="domain" description="PKS/mFAS DH" evidence="6">
    <location>
        <begin position="659"/>
        <end position="930"/>
    </location>
</feature>
<evidence type="ECO:0000256" key="3">
    <source>
        <dbReference type="ARBA" id="ARBA00022679"/>
    </source>
</evidence>
<dbReference type="InterPro" id="IPR014043">
    <property type="entry name" value="Acyl_transferase_dom"/>
</dbReference>
<dbReference type="SMART" id="SM00827">
    <property type="entry name" value="PKS_AT"/>
    <property type="match status" value="1"/>
</dbReference>
<dbReference type="STRING" id="610380.E2BAH9"/>
<feature type="active site" description="Proton acceptor; for dehydratase activity" evidence="4">
    <location>
        <position position="694"/>
    </location>
</feature>
<evidence type="ECO:0000259" key="5">
    <source>
        <dbReference type="PROSITE" id="PS52004"/>
    </source>
</evidence>
<evidence type="ECO:0000256" key="1">
    <source>
        <dbReference type="ARBA" id="ARBA00022450"/>
    </source>
</evidence>
<dbReference type="SMART" id="SM00825">
    <property type="entry name" value="PKS_KS"/>
    <property type="match status" value="1"/>
</dbReference>
<keyword evidence="8" id="KW-1185">Reference proteome</keyword>
<dbReference type="SUPFAM" id="SSF52151">
    <property type="entry name" value="FabD/lysophospholipase-like"/>
    <property type="match status" value="1"/>
</dbReference>
<dbReference type="AlphaFoldDB" id="E2BAH9"/>
<proteinExistence type="predicted"/>
<dbReference type="Gene3D" id="3.30.70.3290">
    <property type="match status" value="2"/>
</dbReference>
<evidence type="ECO:0000256" key="4">
    <source>
        <dbReference type="PROSITE-ProRule" id="PRU01363"/>
    </source>
</evidence>
<dbReference type="InterPro" id="IPR016039">
    <property type="entry name" value="Thiolase-like"/>
</dbReference>
<dbReference type="InterPro" id="IPR001227">
    <property type="entry name" value="Ac_transferase_dom_sf"/>
</dbReference>
<dbReference type="PROSITE" id="PS00606">
    <property type="entry name" value="KS3_1"/>
    <property type="match status" value="1"/>
</dbReference>
<dbReference type="GO" id="GO:0006633">
    <property type="term" value="P:fatty acid biosynthetic process"/>
    <property type="evidence" value="ECO:0007669"/>
    <property type="project" value="InterPro"/>
</dbReference>
<dbReference type="CDD" id="cd00833">
    <property type="entry name" value="PKS"/>
    <property type="match status" value="1"/>
</dbReference>
<dbReference type="Pfam" id="PF02801">
    <property type="entry name" value="Ketoacyl-synt_C"/>
    <property type="match status" value="1"/>
</dbReference>
<gene>
    <name evidence="7" type="ORF">EAI_06453</name>
</gene>
<evidence type="ECO:0000313" key="7">
    <source>
        <dbReference type="EMBL" id="EFN87301.1"/>
    </source>
</evidence>
<keyword evidence="3" id="KW-0808">Transferase</keyword>
<dbReference type="PROSITE" id="PS52004">
    <property type="entry name" value="KS3_2"/>
    <property type="match status" value="1"/>
</dbReference>
<dbReference type="GO" id="GO:0004312">
    <property type="term" value="F:fatty acid synthase activity"/>
    <property type="evidence" value="ECO:0007669"/>
    <property type="project" value="TreeGrafter"/>
</dbReference>
<feature type="region of interest" description="C-terminal hotdog fold" evidence="4">
    <location>
        <begin position="797"/>
        <end position="930"/>
    </location>
</feature>
<feature type="non-terminal residue" evidence="7">
    <location>
        <position position="1"/>
    </location>
</feature>
<sequence length="930" mass="104361">GYSVIGCGKYWLANSISNWLGLTGPSYVVDTACSSSHYAIAEAFRMIRGGECDAAIVGGANLCLHPNITLQFFHLGVLSADGYCKPFEASGTGYMRSEAIAVIYLQKAKNAKRIYATLVYSKTNCDGWKPEGITYPSLSMQKKLLEDFYNDCGITPEELSYMEAHATSTLAGDPPEVNAIDQALCSKRTTPLLIGSIKSNLGHSEPVSGLCQVAKVLIAMETGIIPPTIHYKTPRKELTPIIEGRMNVVTEPTSWNGGYIGVNNFGFGGGNCHILLKSNPKNKINVGIPDGLPRLVAVSGRTEEAVQALLDDVNSRQIDVEYMALLHSIHAENIEGHPYRGYTIAGPEVPVNKIRKVENCANPRRPICFVFPGTEVEWRNIELMKLPVFAKAIKKCNETLKQRDICVTDIIKNKNKTTSNSIVESFVAIIAIQIGIVDILTHIGILSDYTIGQSIGQLISEYVDGRFTIETTILTAYFIGTAFEQAMSQVLTTFEFILVDDITTNQGNYLDVVRSKLLEHLYRILPANFPNSRGVTQLGRSRSERDKFETAAEYYVDIILNPVPLQKITALLPKDTILVDIVPHNTFQPLISNLESMITLISLYKRGQKHTMQNFLEGIGDLYNVGLQPQIASLYPPVQFPVSRGTPMISPLIRWNHSEDYYFYHYTGESKIFSRERIVTITTADADFEYMSDHIIDGRNLLPAMGYLYEIWHTIGLLSGIDHRNIPIVFENVKFIRATHLSRQDKLDLTIMIQEGGNNFEIIEGENVIVSGVVRVPDDIVKEKISVQFLSKNEDDEECMNAADIYKELRLRGYQYNGLFRSLKSSSINGSTGHITWATNWVAFMDNMLQIKLLSVDSRNLYVPTQIRKLVIDPAHHMTQFHNLSIEERSKNAQFNLKYFRILQYFALHAGFLLSSPYCKFYYRCTRTCL</sequence>
<dbReference type="Pfam" id="PF16197">
    <property type="entry name" value="KAsynt_C_assoc"/>
    <property type="match status" value="1"/>
</dbReference>
<dbReference type="InterPro" id="IPR032821">
    <property type="entry name" value="PKS_assoc"/>
</dbReference>
<dbReference type="PROSITE" id="PS52019">
    <property type="entry name" value="PKS_MFAS_DH"/>
    <property type="match status" value="1"/>
</dbReference>
<dbReference type="Pfam" id="PF00109">
    <property type="entry name" value="ketoacyl-synt"/>
    <property type="match status" value="1"/>
</dbReference>
<dbReference type="InterPro" id="IPR018201">
    <property type="entry name" value="Ketoacyl_synth_AS"/>
</dbReference>
<dbReference type="EMBL" id="GL446746">
    <property type="protein sequence ID" value="EFN87301.1"/>
    <property type="molecule type" value="Genomic_DNA"/>
</dbReference>
<evidence type="ECO:0000256" key="2">
    <source>
        <dbReference type="ARBA" id="ARBA00022553"/>
    </source>
</evidence>
<feature type="region of interest" description="N-terminal hotdog fold" evidence="4">
    <location>
        <begin position="659"/>
        <end position="787"/>
    </location>
</feature>
<dbReference type="GO" id="GO:0004315">
    <property type="term" value="F:3-oxoacyl-[acyl-carrier-protein] synthase activity"/>
    <property type="evidence" value="ECO:0007669"/>
    <property type="project" value="InterPro"/>
</dbReference>
<dbReference type="PANTHER" id="PTHR43775:SF23">
    <property type="entry name" value="FATTY ACID SYNTHASE 3"/>
    <property type="match status" value="1"/>
</dbReference>
<dbReference type="OMA" id="WHELSAK"/>
<keyword evidence="1" id="KW-0596">Phosphopantetheine</keyword>
<feature type="domain" description="Ketosynthase family 3 (KS3)" evidence="5">
    <location>
        <begin position="1"/>
        <end position="278"/>
    </location>
</feature>
<organism evidence="8">
    <name type="scientific">Harpegnathos saltator</name>
    <name type="common">Jerdon's jumping ant</name>
    <dbReference type="NCBI Taxonomy" id="610380"/>
    <lineage>
        <taxon>Eukaryota</taxon>
        <taxon>Metazoa</taxon>
        <taxon>Ecdysozoa</taxon>
        <taxon>Arthropoda</taxon>
        <taxon>Hexapoda</taxon>
        <taxon>Insecta</taxon>
        <taxon>Pterygota</taxon>
        <taxon>Neoptera</taxon>
        <taxon>Endopterygota</taxon>
        <taxon>Hymenoptera</taxon>
        <taxon>Apocrita</taxon>
        <taxon>Aculeata</taxon>
        <taxon>Formicoidea</taxon>
        <taxon>Formicidae</taxon>
        <taxon>Ponerinae</taxon>
        <taxon>Ponerini</taxon>
        <taxon>Harpegnathos</taxon>
    </lineage>
</organism>
<accession>E2BAH9</accession>
<keyword evidence="2" id="KW-0597">Phosphoprotein</keyword>
<dbReference type="Proteomes" id="UP000008237">
    <property type="component" value="Unassembled WGS sequence"/>
</dbReference>
<dbReference type="InterPro" id="IPR014031">
    <property type="entry name" value="Ketoacyl_synth_C"/>
</dbReference>
<dbReference type="InterPro" id="IPR050091">
    <property type="entry name" value="PKS_NRPS_Biosynth_Enz"/>
</dbReference>
<name>E2BAH9_HARSA</name>
<protein>
    <submittedName>
        <fullName evidence="7">Fatty acid synthase</fullName>
    </submittedName>
</protein>
<reference evidence="7 8" key="1">
    <citation type="journal article" date="2010" name="Science">
        <title>Genomic comparison of the ants Camponotus floridanus and Harpegnathos saltator.</title>
        <authorList>
            <person name="Bonasio R."/>
            <person name="Zhang G."/>
            <person name="Ye C."/>
            <person name="Mutti N.S."/>
            <person name="Fang X."/>
            <person name="Qin N."/>
            <person name="Donahue G."/>
            <person name="Yang P."/>
            <person name="Li Q."/>
            <person name="Li C."/>
            <person name="Zhang P."/>
            <person name="Huang Z."/>
            <person name="Berger S.L."/>
            <person name="Reinberg D."/>
            <person name="Wang J."/>
            <person name="Liebig J."/>
        </authorList>
    </citation>
    <scope>NUCLEOTIDE SEQUENCE [LARGE SCALE GENOMIC DNA]</scope>
    <source>
        <strain evidence="7 8">R22 G/1</strain>
    </source>
</reference>
<dbReference type="OrthoDB" id="7630912at2759"/>